<dbReference type="EMBL" id="AVOT02084998">
    <property type="protein sequence ID" value="MBW0569770.1"/>
    <property type="molecule type" value="Genomic_DNA"/>
</dbReference>
<evidence type="ECO:0000256" key="1">
    <source>
        <dbReference type="SAM" id="MobiDB-lite"/>
    </source>
</evidence>
<sequence length="95" mass="9299">MKKRQESSPKSALPATDDKSKSSSGVSPLVSEGRKRIASFLQKVKSAGGSGLGSGASASAPPAGGEPSGKSAEDSGGKGGGKGDSSPTKPPKWKS</sequence>
<feature type="compositionally biased region" description="Low complexity" evidence="1">
    <location>
        <begin position="55"/>
        <end position="70"/>
    </location>
</feature>
<organism evidence="2 3">
    <name type="scientific">Austropuccinia psidii MF-1</name>
    <dbReference type="NCBI Taxonomy" id="1389203"/>
    <lineage>
        <taxon>Eukaryota</taxon>
        <taxon>Fungi</taxon>
        <taxon>Dikarya</taxon>
        <taxon>Basidiomycota</taxon>
        <taxon>Pucciniomycotina</taxon>
        <taxon>Pucciniomycetes</taxon>
        <taxon>Pucciniales</taxon>
        <taxon>Sphaerophragmiaceae</taxon>
        <taxon>Austropuccinia</taxon>
    </lineage>
</organism>
<reference evidence="2" key="1">
    <citation type="submission" date="2021-03" db="EMBL/GenBank/DDBJ databases">
        <title>Draft genome sequence of rust myrtle Austropuccinia psidii MF-1, a brazilian biotype.</title>
        <authorList>
            <person name="Quecine M.C."/>
            <person name="Pachon D.M.R."/>
            <person name="Bonatelli M.L."/>
            <person name="Correr F.H."/>
            <person name="Franceschini L.M."/>
            <person name="Leite T.F."/>
            <person name="Margarido G.R.A."/>
            <person name="Almeida C.A."/>
            <person name="Ferrarezi J.A."/>
            <person name="Labate C.A."/>
        </authorList>
    </citation>
    <scope>NUCLEOTIDE SEQUENCE</scope>
    <source>
        <strain evidence="2">MF-1</strain>
    </source>
</reference>
<feature type="region of interest" description="Disordered" evidence="1">
    <location>
        <begin position="1"/>
        <end position="32"/>
    </location>
</feature>
<accession>A0A9Q3JYJ3</accession>
<comment type="caution">
    <text evidence="2">The sequence shown here is derived from an EMBL/GenBank/DDBJ whole genome shotgun (WGS) entry which is preliminary data.</text>
</comment>
<keyword evidence="3" id="KW-1185">Reference proteome</keyword>
<gene>
    <name evidence="2" type="ORF">O181_109485</name>
</gene>
<evidence type="ECO:0000313" key="3">
    <source>
        <dbReference type="Proteomes" id="UP000765509"/>
    </source>
</evidence>
<proteinExistence type="predicted"/>
<evidence type="ECO:0000313" key="2">
    <source>
        <dbReference type="EMBL" id="MBW0569770.1"/>
    </source>
</evidence>
<dbReference type="Proteomes" id="UP000765509">
    <property type="component" value="Unassembled WGS sequence"/>
</dbReference>
<name>A0A9Q3JYJ3_9BASI</name>
<protein>
    <submittedName>
        <fullName evidence="2">Uncharacterized protein</fullName>
    </submittedName>
</protein>
<dbReference type="AlphaFoldDB" id="A0A9Q3JYJ3"/>
<feature type="region of interest" description="Disordered" evidence="1">
    <location>
        <begin position="46"/>
        <end position="95"/>
    </location>
</feature>